<feature type="transmembrane region" description="Helical" evidence="8">
    <location>
        <begin position="515"/>
        <end position="533"/>
    </location>
</feature>
<feature type="transmembrane region" description="Helical" evidence="8">
    <location>
        <begin position="262"/>
        <end position="281"/>
    </location>
</feature>
<dbReference type="Pfam" id="PF02554">
    <property type="entry name" value="CstA"/>
    <property type="match status" value="1"/>
</dbReference>
<keyword evidence="7 8" id="KW-0472">Membrane</keyword>
<feature type="transmembrane region" description="Helical" evidence="8">
    <location>
        <begin position="329"/>
        <end position="354"/>
    </location>
</feature>
<feature type="transmembrane region" description="Helical" evidence="8">
    <location>
        <begin position="646"/>
        <end position="668"/>
    </location>
</feature>
<dbReference type="GO" id="GO:0005886">
    <property type="term" value="C:plasma membrane"/>
    <property type="evidence" value="ECO:0007669"/>
    <property type="project" value="UniProtKB-SubCell"/>
</dbReference>
<comment type="similarity">
    <text evidence="2">Belongs to the peptide transporter carbon starvation (CstA) (TC 2.A.114) family.</text>
</comment>
<keyword evidence="11" id="KW-1185">Reference proteome</keyword>
<dbReference type="GO" id="GO:0009267">
    <property type="term" value="P:cellular response to starvation"/>
    <property type="evidence" value="ECO:0007669"/>
    <property type="project" value="InterPro"/>
</dbReference>
<dbReference type="EMBL" id="SPVG01000126">
    <property type="protein sequence ID" value="TFW22166.1"/>
    <property type="molecule type" value="Genomic_DNA"/>
</dbReference>
<keyword evidence="6 8" id="KW-1133">Transmembrane helix</keyword>
<comment type="caution">
    <text evidence="10">The sequence shown here is derived from an EMBL/GenBank/DDBJ whole genome shotgun (WGS) entry which is preliminary data.</text>
</comment>
<evidence type="ECO:0000313" key="11">
    <source>
        <dbReference type="Proteomes" id="UP000297729"/>
    </source>
</evidence>
<evidence type="ECO:0000256" key="8">
    <source>
        <dbReference type="SAM" id="Phobius"/>
    </source>
</evidence>
<feature type="transmembrane region" description="Helical" evidence="8">
    <location>
        <begin position="121"/>
        <end position="144"/>
    </location>
</feature>
<feature type="transmembrane region" description="Helical" evidence="8">
    <location>
        <begin position="366"/>
        <end position="389"/>
    </location>
</feature>
<protein>
    <submittedName>
        <fullName evidence="10">Carbon starvation protein A</fullName>
    </submittedName>
</protein>
<feature type="domain" description="CstA N-terminal" evidence="9">
    <location>
        <begin position="37"/>
        <end position="595"/>
    </location>
</feature>
<evidence type="ECO:0000256" key="2">
    <source>
        <dbReference type="ARBA" id="ARBA00007755"/>
    </source>
</evidence>
<evidence type="ECO:0000256" key="3">
    <source>
        <dbReference type="ARBA" id="ARBA00022448"/>
    </source>
</evidence>
<name>A0A4Y9SKS3_9BURK</name>
<evidence type="ECO:0000259" key="9">
    <source>
        <dbReference type="Pfam" id="PF02554"/>
    </source>
</evidence>
<feature type="transmembrane region" description="Helical" evidence="8">
    <location>
        <begin position="12"/>
        <end position="30"/>
    </location>
</feature>
<reference evidence="10 11" key="1">
    <citation type="submission" date="2019-03" db="EMBL/GenBank/DDBJ databases">
        <title>Draft Genome Sequence of Duganella callidus sp. nov., a Novel Duganella Species Isolated from Cultivated Soil.</title>
        <authorList>
            <person name="Raths R."/>
            <person name="Peta V."/>
            <person name="Bucking H."/>
        </authorList>
    </citation>
    <scope>NUCLEOTIDE SEQUENCE [LARGE SCALE GENOMIC DNA]</scope>
    <source>
        <strain evidence="10 11">DN04</strain>
    </source>
</reference>
<evidence type="ECO:0000313" key="10">
    <source>
        <dbReference type="EMBL" id="TFW22166.1"/>
    </source>
</evidence>
<dbReference type="PANTHER" id="PTHR30252">
    <property type="entry name" value="INNER MEMBRANE PEPTIDE TRANSPORTER"/>
    <property type="match status" value="1"/>
</dbReference>
<feature type="transmembrane region" description="Helical" evidence="8">
    <location>
        <begin position="545"/>
        <end position="570"/>
    </location>
</feature>
<dbReference type="InterPro" id="IPR051605">
    <property type="entry name" value="CstA"/>
</dbReference>
<evidence type="ECO:0000256" key="5">
    <source>
        <dbReference type="ARBA" id="ARBA00022692"/>
    </source>
</evidence>
<sequence>MTTGPNTFAAKLGWAAMALCGAAALGVIALHRGESISAIWIVIAAVCVYLIAYRFYSLYIADKVLGLDGRRLTPANRLNDGLDHVPTNKYVLFGHHFAAIAGAGPLVGPVLAAQMGYLPGMLWILAGVVFAGAVQDFIVLFISMRRDGRSLGDLIKSELGQIPGMIALLGTFMIMVIILAVLALIVVKALTGSPWGSFTVMATIPIALFMGVYARYIRVGRVGEVSLIGFILLMGAIFGGQYVQENAALAPMFTFTGTELTWMLIGYGFIASVLPVWLLLAPRDYLSTFLKIGTIVGLALGILIVAPQLQMPSLTKFIDGSGPVWSGSLFPFLFITIACGAVSGFHALIASGTTPKMIESETHARFIGYGAMLMESFVAIMALVAASTIDPGVYFAMNSPAALLGTTAESAAQAVAQMGFYITPEMLTETARNVGEHSIISRAGGAPTLAVGMAHILSGVIGGKAMMAFWYHFAILFEALFILTAVDAGTRAGRFMLQDLLGAFVPAMKQTDNTFANLLATGLCVAAWGYFLYQGVVDPLGGINTLWPLFGIANQMLAAIALTLGTCVLFKMKRGQYAWVTIVPTAWLLLCTLTAGCQKIFAANPKVGFLAHAAKYQAALADGKVLAPAKSVAQMQQVIFNDYLDAALAGFFVIVVLSVLVFGIRTVLVARASARPTVNESPLVPGPQVP</sequence>
<dbReference type="AlphaFoldDB" id="A0A4Y9SKS3"/>
<feature type="transmembrane region" description="Helical" evidence="8">
    <location>
        <begin position="225"/>
        <end position="242"/>
    </location>
</feature>
<comment type="subcellular location">
    <subcellularLocation>
        <location evidence="1">Cell membrane</location>
        <topology evidence="1">Multi-pass membrane protein</topology>
    </subcellularLocation>
</comment>
<keyword evidence="4" id="KW-1003">Cell membrane</keyword>
<keyword evidence="5 8" id="KW-0812">Transmembrane</keyword>
<dbReference type="OrthoDB" id="9761224at2"/>
<dbReference type="RefSeq" id="WP_135201890.1">
    <property type="nucleotide sequence ID" value="NZ_SPVG01000126.1"/>
</dbReference>
<dbReference type="PANTHER" id="PTHR30252:SF3">
    <property type="entry name" value="PYRUVATE_PROTON SYMPORTER BTST"/>
    <property type="match status" value="1"/>
</dbReference>
<feature type="transmembrane region" description="Helical" evidence="8">
    <location>
        <begin position="165"/>
        <end position="187"/>
    </location>
</feature>
<feature type="transmembrane region" description="Helical" evidence="8">
    <location>
        <begin position="468"/>
        <end position="486"/>
    </location>
</feature>
<proteinExistence type="inferred from homology"/>
<feature type="transmembrane region" description="Helical" evidence="8">
    <location>
        <begin position="577"/>
        <end position="601"/>
    </location>
</feature>
<evidence type="ECO:0000256" key="7">
    <source>
        <dbReference type="ARBA" id="ARBA00023136"/>
    </source>
</evidence>
<dbReference type="InterPro" id="IPR003706">
    <property type="entry name" value="CstA_N"/>
</dbReference>
<gene>
    <name evidence="10" type="ORF">E4L98_12530</name>
</gene>
<evidence type="ECO:0000256" key="4">
    <source>
        <dbReference type="ARBA" id="ARBA00022475"/>
    </source>
</evidence>
<accession>A0A4Y9SKS3</accession>
<dbReference type="Proteomes" id="UP000297729">
    <property type="component" value="Unassembled WGS sequence"/>
</dbReference>
<keyword evidence="3" id="KW-0813">Transport</keyword>
<feature type="transmembrane region" description="Helical" evidence="8">
    <location>
        <begin position="193"/>
        <end position="213"/>
    </location>
</feature>
<evidence type="ECO:0000256" key="6">
    <source>
        <dbReference type="ARBA" id="ARBA00022989"/>
    </source>
</evidence>
<organism evidence="10 11">
    <name type="scientific">Duganella callida</name>
    <dbReference type="NCBI Taxonomy" id="2561932"/>
    <lineage>
        <taxon>Bacteria</taxon>
        <taxon>Pseudomonadati</taxon>
        <taxon>Pseudomonadota</taxon>
        <taxon>Betaproteobacteria</taxon>
        <taxon>Burkholderiales</taxon>
        <taxon>Oxalobacteraceae</taxon>
        <taxon>Telluria group</taxon>
        <taxon>Duganella</taxon>
    </lineage>
</organism>
<feature type="transmembrane region" description="Helical" evidence="8">
    <location>
        <begin position="288"/>
        <end position="309"/>
    </location>
</feature>
<evidence type="ECO:0000256" key="1">
    <source>
        <dbReference type="ARBA" id="ARBA00004651"/>
    </source>
</evidence>
<feature type="transmembrane region" description="Helical" evidence="8">
    <location>
        <begin position="37"/>
        <end position="56"/>
    </location>
</feature>